<name>A0ABV6RM46_9GAMM</name>
<keyword evidence="2" id="KW-1185">Reference proteome</keyword>
<protein>
    <submittedName>
        <fullName evidence="1">Uncharacterized protein</fullName>
    </submittedName>
</protein>
<sequence>MMIDLQEDVDLEELVGSHDLDCEMNHSDTECTVEVTHMAIDCKRGRFVCTTAAISILERMANAVTCVHCMRYGRECWRIVPV</sequence>
<comment type="caution">
    <text evidence="1">The sequence shown here is derived from an EMBL/GenBank/DDBJ whole genome shotgun (WGS) entry which is preliminary data.</text>
</comment>
<organism evidence="1 2">
    <name type="scientific">Lysobacter korlensis</name>
    <dbReference type="NCBI Taxonomy" id="553636"/>
    <lineage>
        <taxon>Bacteria</taxon>
        <taxon>Pseudomonadati</taxon>
        <taxon>Pseudomonadota</taxon>
        <taxon>Gammaproteobacteria</taxon>
        <taxon>Lysobacterales</taxon>
        <taxon>Lysobacteraceae</taxon>
        <taxon>Lysobacter</taxon>
    </lineage>
</organism>
<accession>A0ABV6RM46</accession>
<dbReference type="EMBL" id="JBHLTG010000002">
    <property type="protein sequence ID" value="MFC0678055.1"/>
    <property type="molecule type" value="Genomic_DNA"/>
</dbReference>
<proteinExistence type="predicted"/>
<reference evidence="1 2" key="1">
    <citation type="submission" date="2024-09" db="EMBL/GenBank/DDBJ databases">
        <authorList>
            <person name="Sun Q."/>
            <person name="Mori K."/>
        </authorList>
    </citation>
    <scope>NUCLEOTIDE SEQUENCE [LARGE SCALE GENOMIC DNA]</scope>
    <source>
        <strain evidence="1 2">KCTC 23076</strain>
    </source>
</reference>
<dbReference type="RefSeq" id="WP_386667574.1">
    <property type="nucleotide sequence ID" value="NZ_JBHLTG010000002.1"/>
</dbReference>
<dbReference type="Proteomes" id="UP001589896">
    <property type="component" value="Unassembled WGS sequence"/>
</dbReference>
<evidence type="ECO:0000313" key="2">
    <source>
        <dbReference type="Proteomes" id="UP001589896"/>
    </source>
</evidence>
<gene>
    <name evidence="1" type="ORF">ACFFGH_09390</name>
</gene>
<evidence type="ECO:0000313" key="1">
    <source>
        <dbReference type="EMBL" id="MFC0678055.1"/>
    </source>
</evidence>